<reference evidence="5 6" key="1">
    <citation type="submission" date="2015-01" db="EMBL/GenBank/DDBJ databases">
        <title>The Genome Sequence of Exophiala sideris CBS121828.</title>
        <authorList>
            <consortium name="The Broad Institute Genomics Platform"/>
            <person name="Cuomo C."/>
            <person name="de Hoog S."/>
            <person name="Gorbushina A."/>
            <person name="Stielow B."/>
            <person name="Teixiera M."/>
            <person name="Abouelleil A."/>
            <person name="Chapman S.B."/>
            <person name="Priest M."/>
            <person name="Young S.K."/>
            <person name="Wortman J."/>
            <person name="Nusbaum C."/>
            <person name="Birren B."/>
        </authorList>
    </citation>
    <scope>NUCLEOTIDE SEQUENCE [LARGE SCALE GENOMIC DNA]</scope>
    <source>
        <strain evidence="5 6">CBS 121828</strain>
    </source>
</reference>
<sequence length="752" mass="84456">MLKNQPSAERQVETPPSLFDADNDEHSTQSDINHISPGISVSTGPLKIGADHQDRGSVDEAHWAALLNEVVDVRSHIGAQHDQYEEQIKKIARHAQRADSAPTLFFTSAKVVTRSEILSHLPPKYSCDIMLTRFFRHLYPAMYILHEPTFYKQYEGFWNDERNTSVVWIAVLFAILRIAMLDYLREGDEPVEFKGKCQDLATSFRSSLTDCLIYADYTQPHEFLIEALIFHLYGEYVTTRDARSHVWVLLGIIVRMAMRLGYHQSPQPPVTMSPFKAEMRRRAWAQIRTADILISFQVGLPSMISPQLLEYPLPRNIHDDEGFGENCATLPAALPDSEATPISYLIAKSKLAFCFARALEEVNQSTVVPWKRILEIDRELRQVYDNVPNHYKLGQLSNQGSLVLISARFVLASIHHKSLCVVHSRFLEIAKSDYRYVYSRRACLSSAMTILRFQAIQHQQIPVDGRLRSLTNYQTSLAIHDYLLAATIISADLSSSGSDSYRISANRRECQGVPTRSEMIKALTISARIFGQMGDQSMEAFKAADVLGMLVKKFEGGEHNTGPSPKHASRPPVPSSPWSKRSDLPTNVTSARRQVSPRIIPSSGERMSTVDIDLGMNVDRSDTRYTPHRSRGDLRGFQGAQTEGIHQSRPLPQEVNLDFLSTWPEVQEGESGFLSNQNPTIFPDLDPSMSWAMPEYTKTSDVNSSQSEVLNSASAYSAPVDAMPYSVPLALTDPMSTLWTLSSASHGDFQMT</sequence>
<evidence type="ECO:0000256" key="3">
    <source>
        <dbReference type="SAM" id="MobiDB-lite"/>
    </source>
</evidence>
<keyword evidence="2" id="KW-0539">Nucleus</keyword>
<feature type="compositionally biased region" description="Polar residues" evidence="3">
    <location>
        <begin position="576"/>
        <end position="593"/>
    </location>
</feature>
<comment type="subcellular location">
    <subcellularLocation>
        <location evidence="1">Nucleus</location>
    </subcellularLocation>
</comment>
<dbReference type="OrthoDB" id="5579088at2759"/>
<dbReference type="Proteomes" id="UP000053599">
    <property type="component" value="Unassembled WGS sequence"/>
</dbReference>
<dbReference type="AlphaFoldDB" id="A0A0D1WPR9"/>
<feature type="region of interest" description="Disordered" evidence="3">
    <location>
        <begin position="1"/>
        <end position="40"/>
    </location>
</feature>
<dbReference type="STRING" id="1016849.A0A0D1WPR9"/>
<dbReference type="GO" id="GO:0006351">
    <property type="term" value="P:DNA-templated transcription"/>
    <property type="evidence" value="ECO:0007669"/>
    <property type="project" value="InterPro"/>
</dbReference>
<evidence type="ECO:0000313" key="5">
    <source>
        <dbReference type="EMBL" id="KIV77071.1"/>
    </source>
</evidence>
<organism evidence="5 6">
    <name type="scientific">Exophiala sideris</name>
    <dbReference type="NCBI Taxonomy" id="1016849"/>
    <lineage>
        <taxon>Eukaryota</taxon>
        <taxon>Fungi</taxon>
        <taxon>Dikarya</taxon>
        <taxon>Ascomycota</taxon>
        <taxon>Pezizomycotina</taxon>
        <taxon>Eurotiomycetes</taxon>
        <taxon>Chaetothyriomycetidae</taxon>
        <taxon>Chaetothyriales</taxon>
        <taxon>Herpotrichiellaceae</taxon>
        <taxon>Exophiala</taxon>
    </lineage>
</organism>
<feature type="region of interest" description="Disordered" evidence="3">
    <location>
        <begin position="557"/>
        <end position="603"/>
    </location>
</feature>
<dbReference type="HOGENOM" id="CLU_007426_0_2_1"/>
<accession>A0A0D1WPR9</accession>
<dbReference type="GO" id="GO:0008270">
    <property type="term" value="F:zinc ion binding"/>
    <property type="evidence" value="ECO:0007669"/>
    <property type="project" value="InterPro"/>
</dbReference>
<evidence type="ECO:0000256" key="2">
    <source>
        <dbReference type="ARBA" id="ARBA00023242"/>
    </source>
</evidence>
<dbReference type="InterPro" id="IPR050613">
    <property type="entry name" value="Sec_Metabolite_Reg"/>
</dbReference>
<feature type="domain" description="Xylanolytic transcriptional activator regulatory" evidence="4">
    <location>
        <begin position="246"/>
        <end position="320"/>
    </location>
</feature>
<evidence type="ECO:0000259" key="4">
    <source>
        <dbReference type="SMART" id="SM00906"/>
    </source>
</evidence>
<dbReference type="PANTHER" id="PTHR31001">
    <property type="entry name" value="UNCHARACTERIZED TRANSCRIPTIONAL REGULATORY PROTEIN"/>
    <property type="match status" value="1"/>
</dbReference>
<evidence type="ECO:0000256" key="1">
    <source>
        <dbReference type="ARBA" id="ARBA00004123"/>
    </source>
</evidence>
<dbReference type="InterPro" id="IPR007219">
    <property type="entry name" value="XnlR_reg_dom"/>
</dbReference>
<dbReference type="EMBL" id="KN846954">
    <property type="protein sequence ID" value="KIV77071.1"/>
    <property type="molecule type" value="Genomic_DNA"/>
</dbReference>
<protein>
    <recommendedName>
        <fullName evidence="4">Xylanolytic transcriptional activator regulatory domain-containing protein</fullName>
    </recommendedName>
</protein>
<proteinExistence type="predicted"/>
<dbReference type="GO" id="GO:0003677">
    <property type="term" value="F:DNA binding"/>
    <property type="evidence" value="ECO:0007669"/>
    <property type="project" value="InterPro"/>
</dbReference>
<dbReference type="GO" id="GO:0005634">
    <property type="term" value="C:nucleus"/>
    <property type="evidence" value="ECO:0007669"/>
    <property type="project" value="UniProtKB-SubCell"/>
</dbReference>
<gene>
    <name evidence="5" type="ORF">PV11_08907</name>
</gene>
<evidence type="ECO:0000313" key="6">
    <source>
        <dbReference type="Proteomes" id="UP000053599"/>
    </source>
</evidence>
<feature type="compositionally biased region" description="Polar residues" evidence="3">
    <location>
        <begin position="29"/>
        <end position="40"/>
    </location>
</feature>
<dbReference type="CDD" id="cd12148">
    <property type="entry name" value="fungal_TF_MHR"/>
    <property type="match status" value="1"/>
</dbReference>
<name>A0A0D1WPR9_9EURO</name>
<dbReference type="Pfam" id="PF04082">
    <property type="entry name" value="Fungal_trans"/>
    <property type="match status" value="1"/>
</dbReference>
<dbReference type="PANTHER" id="PTHR31001:SF49">
    <property type="entry name" value="ZN(II)2CYS6 TRANSCRIPTION FACTOR (EUROFUNG)"/>
    <property type="match status" value="1"/>
</dbReference>
<dbReference type="SMART" id="SM00906">
    <property type="entry name" value="Fungal_trans"/>
    <property type="match status" value="1"/>
</dbReference>